<gene>
    <name evidence="7 8" type="primary">rplJ</name>
    <name evidence="8" type="ORF">QP116_05460</name>
</gene>
<dbReference type="PROSITE" id="PS01109">
    <property type="entry name" value="RIBOSOMAL_L10"/>
    <property type="match status" value="1"/>
</dbReference>
<dbReference type="EMBL" id="JASODW010000005">
    <property type="protein sequence ID" value="MDK6275181.1"/>
    <property type="molecule type" value="Genomic_DNA"/>
</dbReference>
<evidence type="ECO:0000256" key="5">
    <source>
        <dbReference type="ARBA" id="ARBA00026025"/>
    </source>
</evidence>
<reference evidence="8" key="1">
    <citation type="submission" date="2023-05" db="EMBL/GenBank/DDBJ databases">
        <title>Cataloging the Phylogenetic Diversity of Human Bladder Bacteria.</title>
        <authorList>
            <person name="Du J."/>
        </authorList>
    </citation>
    <scope>NUCLEOTIDE SEQUENCE</scope>
    <source>
        <strain evidence="8">UMB9978</strain>
    </source>
</reference>
<evidence type="ECO:0000256" key="6">
    <source>
        <dbReference type="ARBA" id="ARBA00035202"/>
    </source>
</evidence>
<comment type="subunit">
    <text evidence="5 7">Part of the ribosomal stalk of the 50S ribosomal subunit. The N-terminus interacts with L11 and the large rRNA to form the base of the stalk. The C-terminus forms an elongated spine to which L12 dimers bind in a sequential fashion forming a multimeric L10(L12)X complex.</text>
</comment>
<dbReference type="InterPro" id="IPR047865">
    <property type="entry name" value="Ribosomal_uL10_bac_type"/>
</dbReference>
<keyword evidence="7" id="KW-0694">RNA-binding</keyword>
<dbReference type="Gene3D" id="3.30.70.1730">
    <property type="match status" value="1"/>
</dbReference>
<dbReference type="GO" id="GO:0070180">
    <property type="term" value="F:large ribosomal subunit rRNA binding"/>
    <property type="evidence" value="ECO:0007669"/>
    <property type="project" value="UniProtKB-UniRule"/>
</dbReference>
<dbReference type="InterPro" id="IPR043141">
    <property type="entry name" value="Ribosomal_uL10-like_sf"/>
</dbReference>
<dbReference type="SUPFAM" id="SSF160369">
    <property type="entry name" value="Ribosomal protein L10-like"/>
    <property type="match status" value="1"/>
</dbReference>
<proteinExistence type="inferred from homology"/>
<sequence length="171" mass="18338">MAKNVKEIAVKEITKDFEESPAAVLTEYRGLTVEQLKELRRSMGPDTKYAVVKNTLTEIAAKNAGVDAFEGLLNGPTAIAFIRGDAVAAAKSLTDFAKDHEKLIIKGGYYEGQKMDAEQIKDLAALESVEHQLARVAGVLKAPASAAARIIDALRLKREEAGETAEAPAAE</sequence>
<comment type="function">
    <text evidence="1 7">Forms part of the ribosomal stalk, playing a central role in the interaction of the ribosome with GTP-bound translation factors.</text>
</comment>
<dbReference type="NCBIfam" id="NF000955">
    <property type="entry name" value="PRK00099.1-1"/>
    <property type="match status" value="1"/>
</dbReference>
<comment type="caution">
    <text evidence="8">The sequence shown here is derived from an EMBL/GenBank/DDBJ whole genome shotgun (WGS) entry which is preliminary data.</text>
</comment>
<dbReference type="PANTHER" id="PTHR11560">
    <property type="entry name" value="39S RIBOSOMAL PROTEIN L10, MITOCHONDRIAL"/>
    <property type="match status" value="1"/>
</dbReference>
<dbReference type="AlphaFoldDB" id="A0AAP4CBD0"/>
<dbReference type="Pfam" id="PF00466">
    <property type="entry name" value="Ribosomal_L10"/>
    <property type="match status" value="1"/>
</dbReference>
<evidence type="ECO:0000256" key="1">
    <source>
        <dbReference type="ARBA" id="ARBA00002633"/>
    </source>
</evidence>
<keyword evidence="3 7" id="KW-0689">Ribosomal protein</keyword>
<evidence type="ECO:0000313" key="8">
    <source>
        <dbReference type="EMBL" id="MDK6275181.1"/>
    </source>
</evidence>
<evidence type="ECO:0000256" key="3">
    <source>
        <dbReference type="ARBA" id="ARBA00022980"/>
    </source>
</evidence>
<dbReference type="InterPro" id="IPR001790">
    <property type="entry name" value="Ribosomal_uL10"/>
</dbReference>
<name>A0AAP4CBD0_9MICC</name>
<dbReference type="RefSeq" id="WP_204880194.1">
    <property type="nucleotide sequence ID" value="NZ_JAFBCO010000001.1"/>
</dbReference>
<dbReference type="GO" id="GO:0015934">
    <property type="term" value="C:large ribosomal subunit"/>
    <property type="evidence" value="ECO:0007669"/>
    <property type="project" value="InterPro"/>
</dbReference>
<dbReference type="CDD" id="cd05797">
    <property type="entry name" value="Ribosomal_L10"/>
    <property type="match status" value="1"/>
</dbReference>
<organism evidence="8 9">
    <name type="scientific">Pseudoglutamicibacter cumminsii</name>
    <dbReference type="NCBI Taxonomy" id="156979"/>
    <lineage>
        <taxon>Bacteria</taxon>
        <taxon>Bacillati</taxon>
        <taxon>Actinomycetota</taxon>
        <taxon>Actinomycetes</taxon>
        <taxon>Micrococcales</taxon>
        <taxon>Micrococcaceae</taxon>
        <taxon>Pseudoglutamicibacter</taxon>
    </lineage>
</organism>
<dbReference type="Proteomes" id="UP001240483">
    <property type="component" value="Unassembled WGS sequence"/>
</dbReference>
<keyword evidence="4 7" id="KW-0687">Ribonucleoprotein</keyword>
<dbReference type="GO" id="GO:0006412">
    <property type="term" value="P:translation"/>
    <property type="evidence" value="ECO:0007669"/>
    <property type="project" value="UniProtKB-UniRule"/>
</dbReference>
<evidence type="ECO:0000256" key="7">
    <source>
        <dbReference type="HAMAP-Rule" id="MF_00362"/>
    </source>
</evidence>
<protein>
    <recommendedName>
        <fullName evidence="6 7">Large ribosomal subunit protein uL10</fullName>
    </recommendedName>
</protein>
<dbReference type="HAMAP" id="MF_00362">
    <property type="entry name" value="Ribosomal_uL10"/>
    <property type="match status" value="1"/>
</dbReference>
<evidence type="ECO:0000313" key="9">
    <source>
        <dbReference type="Proteomes" id="UP001240483"/>
    </source>
</evidence>
<accession>A0AAP4CBD0</accession>
<comment type="similarity">
    <text evidence="2 7">Belongs to the universal ribosomal protein uL10 family.</text>
</comment>
<evidence type="ECO:0000256" key="4">
    <source>
        <dbReference type="ARBA" id="ARBA00023274"/>
    </source>
</evidence>
<dbReference type="InterPro" id="IPR022973">
    <property type="entry name" value="Ribosomal_uL10_bac"/>
</dbReference>
<evidence type="ECO:0000256" key="2">
    <source>
        <dbReference type="ARBA" id="ARBA00008889"/>
    </source>
</evidence>
<keyword evidence="7" id="KW-0699">rRNA-binding</keyword>
<dbReference type="GO" id="GO:0003735">
    <property type="term" value="F:structural constituent of ribosome"/>
    <property type="evidence" value="ECO:0007669"/>
    <property type="project" value="InterPro"/>
</dbReference>
<dbReference type="InterPro" id="IPR002363">
    <property type="entry name" value="Ribosomal_uL10_CS_bac"/>
</dbReference>